<evidence type="ECO:0000313" key="5">
    <source>
        <dbReference type="EMBL" id="SDU79068.1"/>
    </source>
</evidence>
<dbReference type="Pfam" id="PF19407">
    <property type="entry name" value="DUF5979"/>
    <property type="match status" value="4"/>
</dbReference>
<feature type="domain" description="DUF5979" evidence="4">
    <location>
        <begin position="328"/>
        <end position="421"/>
    </location>
</feature>
<dbReference type="InterPro" id="IPR041033">
    <property type="entry name" value="SpaA_PFL_dom_1"/>
</dbReference>
<dbReference type="STRING" id="131112.SAMN04489737_0726"/>
<dbReference type="Gene3D" id="1.10.150.480">
    <property type="match status" value="1"/>
</dbReference>
<accession>A0A1H2LEM3</accession>
<evidence type="ECO:0000313" key="6">
    <source>
        <dbReference type="Proteomes" id="UP000214355"/>
    </source>
</evidence>
<feature type="signal peptide" evidence="2">
    <location>
        <begin position="1"/>
        <end position="27"/>
    </location>
</feature>
<feature type="domain" description="DUF5979" evidence="4">
    <location>
        <begin position="226"/>
        <end position="319"/>
    </location>
</feature>
<protein>
    <submittedName>
        <fullName evidence="5">LPXTG-motif cell wall anchor domain-containing protein</fullName>
    </submittedName>
</protein>
<dbReference type="EMBL" id="LT629804">
    <property type="protein sequence ID" value="SDU79068.1"/>
    <property type="molecule type" value="Genomic_DNA"/>
</dbReference>
<keyword evidence="1" id="KW-0472">Membrane</keyword>
<dbReference type="Pfam" id="PF17802">
    <property type="entry name" value="SpaA"/>
    <property type="match status" value="2"/>
</dbReference>
<dbReference type="InterPro" id="IPR046022">
    <property type="entry name" value="DUF5979"/>
</dbReference>
<keyword evidence="1" id="KW-0812">Transmembrane</keyword>
<name>A0A1H2LEM3_9ACTO</name>
<evidence type="ECO:0000259" key="3">
    <source>
        <dbReference type="Pfam" id="PF17802"/>
    </source>
</evidence>
<dbReference type="RefSeq" id="WP_091280012.1">
    <property type="nucleotide sequence ID" value="NZ_LT629804.1"/>
</dbReference>
<dbReference type="NCBIfam" id="TIGR01167">
    <property type="entry name" value="LPXTG_anchor"/>
    <property type="match status" value="1"/>
</dbReference>
<keyword evidence="2" id="KW-0732">Signal</keyword>
<dbReference type="Proteomes" id="UP000214355">
    <property type="component" value="Chromosome I"/>
</dbReference>
<keyword evidence="1" id="KW-1133">Transmembrane helix</keyword>
<evidence type="ECO:0000259" key="4">
    <source>
        <dbReference type="Pfam" id="PF19407"/>
    </source>
</evidence>
<feature type="domain" description="SpaA-like prealbumin fold" evidence="3">
    <location>
        <begin position="630"/>
        <end position="715"/>
    </location>
</feature>
<feature type="chain" id="PRO_5009279293" evidence="2">
    <location>
        <begin position="28"/>
        <end position="880"/>
    </location>
</feature>
<dbReference type="Gene3D" id="2.60.40.10">
    <property type="entry name" value="Immunoglobulins"/>
    <property type="match status" value="2"/>
</dbReference>
<evidence type="ECO:0000256" key="1">
    <source>
        <dbReference type="SAM" id="Phobius"/>
    </source>
</evidence>
<proteinExistence type="predicted"/>
<reference evidence="6" key="1">
    <citation type="submission" date="2016-10" db="EMBL/GenBank/DDBJ databases">
        <authorList>
            <person name="Varghese N."/>
            <person name="Submissions S."/>
        </authorList>
    </citation>
    <scope>NUCLEOTIDE SEQUENCE [LARGE SCALE GENOMIC DNA]</scope>
    <source>
        <strain evidence="6">DSM 10002</strain>
    </source>
</reference>
<dbReference type="GO" id="GO:0005975">
    <property type="term" value="P:carbohydrate metabolic process"/>
    <property type="evidence" value="ECO:0007669"/>
    <property type="project" value="UniProtKB-ARBA"/>
</dbReference>
<dbReference type="InterPro" id="IPR013783">
    <property type="entry name" value="Ig-like_fold"/>
</dbReference>
<dbReference type="Gene3D" id="2.30.30.670">
    <property type="entry name" value="Thioester domain"/>
    <property type="match status" value="1"/>
</dbReference>
<sequence length="880" mass="96350">MKKIAKFASLILTVMLMFGSFSQVASADDYTYEGYMSSDGNVLKIKDGKTEVDGWCINLTKKFLDRWGHKNPLFKRLDPTAENLKNLVDGPVTDSAEQLLTRVKQVIKYSENHREELEKVADTFKGKIGFEDHRAPEKEAYFLAVQGAIWSLTDHEKAGPNPAFSRTKHFPKETQNKINDLVKRILEQSVQIKYFEYSTIGIGIYEAQNKKNQNILTREKPTVNTFQVKKTVTGLAGEDGKGKEFKFSYTCGDKKGDLTVKGNGDPVVAQDMFPIGTECTVKETGNADIEGYTLVKPNEQKLTIGKDKTLEFNFVNHYEKVKPAEGTFQVKKTVTGLAGEDGKGKEFKFSYTCGDKKGDLTVKGNGDPVVAQDMFPIGTECTVKETGNADIEGYTLVKPNEQKLTIGKDKTLEFNFVNHYEKVKPAEGTFQVKKTVTGLAGEDGKGKEFKFSYTCGDKKGDLTVKGNGDPVVAQDMFPIGTECTVKETGNADIEGYTLVKPNEQKLTIGKEKTLEFNFVNHYEKVKPAEGTFQVKKTVTGLAGEDGKGKEFKFSYTCGDKKGDLTVKGNGDPVVAQDMFPIGTECTVKETGNADIEGYTLVKPNEQKLTIGKDTTVVVAFDNKYTPKEAKVTFSKVVAGQGKELAGASLKVVEGEKADGKVVYEWMSEGQAKVFGLKSGVYTMVEDQAPLGYEKAEAITFRVSFDKNGGKVEVKQGDKFVAAKDAKVVMEDELSKAKVTFSKVVAGQGKELAGASLKVVEGEKADGKVVYEWMSEGQAKVFGLKSGVYTMVEDQAPLGYEKAEAITFRVSFDKNGGKVEVKQGDKFVAAKDAKVVMEDKPSLTPEKPKLPKTGLEIGALGIISLALIAAGGLIIRRKKTL</sequence>
<organism evidence="5 6">
    <name type="scientific">Arcanobacterium phocae</name>
    <dbReference type="NCBI Taxonomy" id="131112"/>
    <lineage>
        <taxon>Bacteria</taxon>
        <taxon>Bacillati</taxon>
        <taxon>Actinomycetota</taxon>
        <taxon>Actinomycetes</taxon>
        <taxon>Actinomycetales</taxon>
        <taxon>Actinomycetaceae</taxon>
        <taxon>Arcanobacterium</taxon>
    </lineage>
</organism>
<dbReference type="GeneID" id="65344468"/>
<feature type="transmembrane region" description="Helical" evidence="1">
    <location>
        <begin position="856"/>
        <end position="874"/>
    </location>
</feature>
<feature type="domain" description="DUF5979" evidence="4">
    <location>
        <begin position="430"/>
        <end position="523"/>
    </location>
</feature>
<dbReference type="AlphaFoldDB" id="A0A1H2LEM3"/>
<gene>
    <name evidence="5" type="ORF">SAMN04489737_0726</name>
</gene>
<dbReference type="OrthoDB" id="3263604at2"/>
<evidence type="ECO:0000256" key="2">
    <source>
        <dbReference type="SAM" id="SignalP"/>
    </source>
</evidence>
<feature type="domain" description="SpaA-like prealbumin fold" evidence="3">
    <location>
        <begin position="737"/>
        <end position="822"/>
    </location>
</feature>
<feature type="domain" description="DUF5979" evidence="4">
    <location>
        <begin position="532"/>
        <end position="625"/>
    </location>
</feature>
<keyword evidence="6" id="KW-1185">Reference proteome</keyword>